<protein>
    <recommendedName>
        <fullName evidence="7">Agmatinase</fullName>
    </recommendedName>
</protein>
<feature type="binding site" evidence="4">
    <location>
        <position position="224"/>
    </location>
    <ligand>
        <name>Mn(2+)</name>
        <dbReference type="ChEBI" id="CHEBI:29035"/>
        <label>1</label>
    </ligand>
</feature>
<organism evidence="5 6">
    <name type="scientific">Estrella lausannensis</name>
    <dbReference type="NCBI Taxonomy" id="483423"/>
    <lineage>
        <taxon>Bacteria</taxon>
        <taxon>Pseudomonadati</taxon>
        <taxon>Chlamydiota</taxon>
        <taxon>Chlamydiia</taxon>
        <taxon>Parachlamydiales</taxon>
        <taxon>Candidatus Criblamydiaceae</taxon>
        <taxon>Estrella</taxon>
    </lineage>
</organism>
<evidence type="ECO:0000256" key="4">
    <source>
        <dbReference type="PIRSR" id="PIRSR036979-1"/>
    </source>
</evidence>
<dbReference type="Proteomes" id="UP000220251">
    <property type="component" value="Unassembled WGS sequence"/>
</dbReference>
<proteinExistence type="inferred from homology"/>
<keyword evidence="3" id="KW-0378">Hydrolase</keyword>
<gene>
    <name evidence="5" type="ORF">ELAC_1268</name>
</gene>
<feature type="binding site" evidence="4">
    <location>
        <position position="140"/>
    </location>
    <ligand>
        <name>Mn(2+)</name>
        <dbReference type="ChEBI" id="CHEBI:29035"/>
        <label>1</label>
    </ligand>
</feature>
<reference evidence="6" key="1">
    <citation type="submission" date="2015-06" db="EMBL/GenBank/DDBJ databases">
        <authorList>
            <person name="Bertelli C."/>
        </authorList>
    </citation>
    <scope>NUCLEOTIDE SEQUENCE [LARGE SCALE GENOMIC DNA]</scope>
    <source>
        <strain evidence="6">CRIB-30</strain>
    </source>
</reference>
<dbReference type="CDD" id="cd11593">
    <property type="entry name" value="Agmatinase-like_2"/>
    <property type="match status" value="1"/>
</dbReference>
<evidence type="ECO:0008006" key="7">
    <source>
        <dbReference type="Google" id="ProtNLM"/>
    </source>
</evidence>
<dbReference type="PROSITE" id="PS51409">
    <property type="entry name" value="ARGINASE_2"/>
    <property type="match status" value="1"/>
</dbReference>
<dbReference type="PANTHER" id="PTHR11358:SF26">
    <property type="entry name" value="GUANIDINO ACID HYDROLASE, MITOCHONDRIAL"/>
    <property type="match status" value="1"/>
</dbReference>
<evidence type="ECO:0000256" key="1">
    <source>
        <dbReference type="ARBA" id="ARBA00009227"/>
    </source>
</evidence>
<dbReference type="AlphaFoldDB" id="A0A0H5DR37"/>
<keyword evidence="6" id="KW-1185">Reference proteome</keyword>
<dbReference type="EMBL" id="CWGJ01000014">
    <property type="protein sequence ID" value="CRX38608.1"/>
    <property type="molecule type" value="Genomic_DNA"/>
</dbReference>
<dbReference type="InterPro" id="IPR023696">
    <property type="entry name" value="Ureohydrolase_dom_sf"/>
</dbReference>
<dbReference type="PIRSF" id="PIRSF036979">
    <property type="entry name" value="Arginase"/>
    <property type="match status" value="1"/>
</dbReference>
<feature type="binding site" evidence="4">
    <location>
        <position position="222"/>
    </location>
    <ligand>
        <name>Mn(2+)</name>
        <dbReference type="ChEBI" id="CHEBI:29035"/>
        <label>1</label>
    </ligand>
</feature>
<dbReference type="Gene3D" id="3.40.800.10">
    <property type="entry name" value="Ureohydrolase domain"/>
    <property type="match status" value="1"/>
</dbReference>
<dbReference type="RefSeq" id="WP_239414416.1">
    <property type="nucleotide sequence ID" value="NZ_CWGJ01000014.1"/>
</dbReference>
<evidence type="ECO:0000313" key="5">
    <source>
        <dbReference type="EMBL" id="CRX38608.1"/>
    </source>
</evidence>
<keyword evidence="2 4" id="KW-0479">Metal-binding</keyword>
<dbReference type="GO" id="GO:0008783">
    <property type="term" value="F:agmatinase activity"/>
    <property type="evidence" value="ECO:0007669"/>
    <property type="project" value="TreeGrafter"/>
</dbReference>
<dbReference type="PANTHER" id="PTHR11358">
    <property type="entry name" value="ARGINASE/AGMATINASE"/>
    <property type="match status" value="1"/>
</dbReference>
<dbReference type="GO" id="GO:0046872">
    <property type="term" value="F:metal ion binding"/>
    <property type="evidence" value="ECO:0007669"/>
    <property type="project" value="UniProtKB-KW"/>
</dbReference>
<evidence type="ECO:0000256" key="3">
    <source>
        <dbReference type="ARBA" id="ARBA00022801"/>
    </source>
</evidence>
<name>A0A0H5DR37_9BACT</name>
<dbReference type="InterPro" id="IPR005925">
    <property type="entry name" value="Agmatinase-rel"/>
</dbReference>
<evidence type="ECO:0000313" key="6">
    <source>
        <dbReference type="Proteomes" id="UP000220251"/>
    </source>
</evidence>
<dbReference type="NCBIfam" id="TIGR01230">
    <property type="entry name" value="agmatinase"/>
    <property type="match status" value="1"/>
</dbReference>
<keyword evidence="4" id="KW-0464">Manganese</keyword>
<sequence>MAQTSITQGHGIEGSFGGLPAEYTSLNDATVVILPVPFDMTTSYQQGTDKGPEALIEASRNLELYDIETHSEVYKVGIHTAEPVRESSSKAMLQKAEERTLDYLNQGKFVVTLGGEHSISAAPIRAHAKKFAPFSVLQFDAHADLQDAYLGDPLSHASVMARVKEIKEVDKIVSVGIRSMSSDELHNLDRENTFFAHELHQDTKWWDEVIDRLADNVYITFDLDVFDSSLMSSTGTPEPGGLFWHQVLPLIKKVSEKKNVIGLDVVELLPKEGNPAPDFLAAKLVYKILSYLFHEKSKVE</sequence>
<comment type="similarity">
    <text evidence="1">Belongs to the arginase family. Agmatinase subfamily.</text>
</comment>
<dbReference type="Pfam" id="PF00491">
    <property type="entry name" value="Arginase"/>
    <property type="match status" value="1"/>
</dbReference>
<feature type="binding site" evidence="4">
    <location>
        <position position="144"/>
    </location>
    <ligand>
        <name>Mn(2+)</name>
        <dbReference type="ChEBI" id="CHEBI:29035"/>
        <label>1</label>
    </ligand>
</feature>
<feature type="binding site" evidence="4">
    <location>
        <position position="142"/>
    </location>
    <ligand>
        <name>Mn(2+)</name>
        <dbReference type="ChEBI" id="CHEBI:29035"/>
        <label>1</label>
    </ligand>
</feature>
<dbReference type="InterPro" id="IPR006035">
    <property type="entry name" value="Ureohydrolase"/>
</dbReference>
<comment type="cofactor">
    <cofactor evidence="4">
        <name>Mn(2+)</name>
        <dbReference type="ChEBI" id="CHEBI:29035"/>
    </cofactor>
    <text evidence="4">Binds 2 manganese ions per subunit.</text>
</comment>
<dbReference type="SUPFAM" id="SSF52768">
    <property type="entry name" value="Arginase/deacetylase"/>
    <property type="match status" value="1"/>
</dbReference>
<feature type="binding site" evidence="4">
    <location>
        <position position="117"/>
    </location>
    <ligand>
        <name>Mn(2+)</name>
        <dbReference type="ChEBI" id="CHEBI:29035"/>
        <label>1</label>
    </ligand>
</feature>
<dbReference type="GO" id="GO:0033389">
    <property type="term" value="P:putrescine biosynthetic process from arginine, via agmatine"/>
    <property type="evidence" value="ECO:0007669"/>
    <property type="project" value="TreeGrafter"/>
</dbReference>
<accession>A0A0H5DR37</accession>
<evidence type="ECO:0000256" key="2">
    <source>
        <dbReference type="ARBA" id="ARBA00022723"/>
    </source>
</evidence>